<feature type="compositionally biased region" description="Low complexity" evidence="1">
    <location>
        <begin position="377"/>
        <end position="396"/>
    </location>
</feature>
<feature type="region of interest" description="Disordered" evidence="1">
    <location>
        <begin position="333"/>
        <end position="361"/>
    </location>
</feature>
<protein>
    <submittedName>
        <fullName evidence="2">Uncharacterized protein</fullName>
    </submittedName>
</protein>
<evidence type="ECO:0000256" key="1">
    <source>
        <dbReference type="SAM" id="MobiDB-lite"/>
    </source>
</evidence>
<organism evidence="2 3">
    <name type="scientific">Cercospora zeae-maydis SCOH1-5</name>
    <dbReference type="NCBI Taxonomy" id="717836"/>
    <lineage>
        <taxon>Eukaryota</taxon>
        <taxon>Fungi</taxon>
        <taxon>Dikarya</taxon>
        <taxon>Ascomycota</taxon>
        <taxon>Pezizomycotina</taxon>
        <taxon>Dothideomycetes</taxon>
        <taxon>Dothideomycetidae</taxon>
        <taxon>Mycosphaerellales</taxon>
        <taxon>Mycosphaerellaceae</taxon>
        <taxon>Cercospora</taxon>
    </lineage>
</organism>
<feature type="compositionally biased region" description="Basic and acidic residues" evidence="1">
    <location>
        <begin position="591"/>
        <end position="603"/>
    </location>
</feature>
<feature type="compositionally biased region" description="Polar residues" evidence="1">
    <location>
        <begin position="41"/>
        <end position="50"/>
    </location>
</feature>
<feature type="compositionally biased region" description="Basic residues" evidence="1">
    <location>
        <begin position="28"/>
        <end position="39"/>
    </location>
</feature>
<keyword evidence="3" id="KW-1185">Reference proteome</keyword>
<sequence>MAHRSTNPAPQTSNRVPYDPRKLTNGSPKKKISQHHRPMKSNMTTMSHGTRTGDAVSDDSDNEAQQGAADSPDEESDSDDDADVYALPAAKWTGNVPPPRRAGPAYNVETDAMAGAEKTLDSEDEDYDAVDDDDEDEEEEEDDMEKALEKDLIQDFLAQEAETEAQRPQTATSVSNDMTDLSLTGDAALARRLSVQSEDSNAGDLDWTDDPFHGLGTDDTLYQEMIEDAEDEFSYNLASWRMQQDEATDDVLLNLHLQPSNNEKRVRFAENQSSRSSSMSSEDDPRDHYPDLLDGTSTPQNAAQYMMDLDAIDDDNESHFDFDYEDNYEGAVIEGDDEDDSDLDSDDSDETDGDATDDEDEEAAFRRMHAIHMENAAAAAKETPASTPTPSTPTTPVTDQLPNLRQPASSGPRPRSGKNNGRPRMGIFTHDPTRAAVTADENGNGIKISCPSKPSEKDSAFWEQARQVMGSRDGSPGEPVTWTRTTPHTASIPQRPFTAKMTLGSMFNGNLDFLRTNDVNGITNGLVLPSTRGSSDRSSFASSNTLDREQAAPAPAADIEDLVQYPDTDSDMEIDPAPSAAPQQQGVSESFTHDDSTPMPRLDNEDLLDHFDQVPGGIASFRNNQHHVRQVSSLAANPTSRVQTSEANALQKGRRNAANIPITPGRKTRPSVDMTLTGAGVRKPAVHASPLAQKRRRSRGNSLSQTLALDRFGSQAQ</sequence>
<feature type="compositionally biased region" description="Polar residues" evidence="1">
    <location>
        <begin position="166"/>
        <end position="179"/>
    </location>
</feature>
<feature type="compositionally biased region" description="Polar residues" evidence="1">
    <location>
        <begin position="397"/>
        <end position="409"/>
    </location>
</feature>
<gene>
    <name evidence="2" type="ORF">CERZMDRAFT_101795</name>
</gene>
<feature type="region of interest" description="Disordered" evidence="1">
    <location>
        <begin position="527"/>
        <end position="603"/>
    </location>
</feature>
<feature type="region of interest" description="Disordered" evidence="1">
    <location>
        <begin position="1"/>
        <end position="179"/>
    </location>
</feature>
<feature type="region of interest" description="Disordered" evidence="1">
    <location>
        <begin position="254"/>
        <end position="299"/>
    </location>
</feature>
<feature type="region of interest" description="Disordered" evidence="1">
    <location>
        <begin position="377"/>
        <end position="428"/>
    </location>
</feature>
<feature type="compositionally biased region" description="Polar residues" evidence="1">
    <location>
        <begin position="1"/>
        <end position="15"/>
    </location>
</feature>
<feature type="region of interest" description="Disordered" evidence="1">
    <location>
        <begin position="648"/>
        <end position="717"/>
    </location>
</feature>
<evidence type="ECO:0000313" key="3">
    <source>
        <dbReference type="Proteomes" id="UP000799539"/>
    </source>
</evidence>
<feature type="compositionally biased region" description="Polar residues" evidence="1">
    <location>
        <begin position="581"/>
        <end position="590"/>
    </location>
</feature>
<dbReference type="AlphaFoldDB" id="A0A6A6F692"/>
<feature type="compositionally biased region" description="Acidic residues" evidence="1">
    <location>
        <begin position="122"/>
        <end position="144"/>
    </location>
</feature>
<dbReference type="OrthoDB" id="5399183at2759"/>
<proteinExistence type="predicted"/>
<feature type="compositionally biased region" description="Acidic residues" evidence="1">
    <location>
        <begin position="71"/>
        <end position="83"/>
    </location>
</feature>
<feature type="region of interest" description="Disordered" evidence="1">
    <location>
        <begin position="469"/>
        <end position="489"/>
    </location>
</feature>
<dbReference type="Proteomes" id="UP000799539">
    <property type="component" value="Unassembled WGS sequence"/>
</dbReference>
<name>A0A6A6F692_9PEZI</name>
<dbReference type="EMBL" id="ML992697">
    <property type="protein sequence ID" value="KAF2208101.1"/>
    <property type="molecule type" value="Genomic_DNA"/>
</dbReference>
<feature type="compositionally biased region" description="Low complexity" evidence="1">
    <location>
        <begin position="530"/>
        <end position="543"/>
    </location>
</feature>
<accession>A0A6A6F692</accession>
<reference evidence="2" key="1">
    <citation type="journal article" date="2020" name="Stud. Mycol.">
        <title>101 Dothideomycetes genomes: a test case for predicting lifestyles and emergence of pathogens.</title>
        <authorList>
            <person name="Haridas S."/>
            <person name="Albert R."/>
            <person name="Binder M."/>
            <person name="Bloem J."/>
            <person name="Labutti K."/>
            <person name="Salamov A."/>
            <person name="Andreopoulos B."/>
            <person name="Baker S."/>
            <person name="Barry K."/>
            <person name="Bills G."/>
            <person name="Bluhm B."/>
            <person name="Cannon C."/>
            <person name="Castanera R."/>
            <person name="Culley D."/>
            <person name="Daum C."/>
            <person name="Ezra D."/>
            <person name="Gonzalez J."/>
            <person name="Henrissat B."/>
            <person name="Kuo A."/>
            <person name="Liang C."/>
            <person name="Lipzen A."/>
            <person name="Lutzoni F."/>
            <person name="Magnuson J."/>
            <person name="Mondo S."/>
            <person name="Nolan M."/>
            <person name="Ohm R."/>
            <person name="Pangilinan J."/>
            <person name="Park H.-J."/>
            <person name="Ramirez L."/>
            <person name="Alfaro M."/>
            <person name="Sun H."/>
            <person name="Tritt A."/>
            <person name="Yoshinaga Y."/>
            <person name="Zwiers L.-H."/>
            <person name="Turgeon B."/>
            <person name="Goodwin S."/>
            <person name="Spatafora J."/>
            <person name="Crous P."/>
            <person name="Grigoriev I."/>
        </authorList>
    </citation>
    <scope>NUCLEOTIDE SEQUENCE</scope>
    <source>
        <strain evidence="2">SCOH1-5</strain>
    </source>
</reference>
<evidence type="ECO:0000313" key="2">
    <source>
        <dbReference type="EMBL" id="KAF2208101.1"/>
    </source>
</evidence>